<keyword evidence="1" id="KW-0472">Membrane</keyword>
<dbReference type="RefSeq" id="WP_308981532.1">
    <property type="nucleotide sequence ID" value="NZ_JAVIDL010000017.1"/>
</dbReference>
<evidence type="ECO:0000313" key="3">
    <source>
        <dbReference type="Proteomes" id="UP001243844"/>
    </source>
</evidence>
<organism evidence="2 3">
    <name type="scientific">Acinetobacter rudis</name>
    <dbReference type="NCBI Taxonomy" id="632955"/>
    <lineage>
        <taxon>Bacteria</taxon>
        <taxon>Pseudomonadati</taxon>
        <taxon>Pseudomonadota</taxon>
        <taxon>Gammaproteobacteria</taxon>
        <taxon>Moraxellales</taxon>
        <taxon>Moraxellaceae</taxon>
        <taxon>Acinetobacter</taxon>
    </lineage>
</organism>
<evidence type="ECO:0000256" key="1">
    <source>
        <dbReference type="SAM" id="Phobius"/>
    </source>
</evidence>
<accession>A0AAW8J7L8</accession>
<protein>
    <submittedName>
        <fullName evidence="2">DoxX-like family protein</fullName>
    </submittedName>
</protein>
<dbReference type="InterPro" id="IPR025695">
    <property type="entry name" value="DoxX-like"/>
</dbReference>
<feature type="transmembrane region" description="Helical" evidence="1">
    <location>
        <begin position="76"/>
        <end position="94"/>
    </location>
</feature>
<dbReference type="AlphaFoldDB" id="A0AAW8J7L8"/>
<feature type="transmembrane region" description="Helical" evidence="1">
    <location>
        <begin position="48"/>
        <end position="69"/>
    </location>
</feature>
<comment type="caution">
    <text evidence="2">The sequence shown here is derived from an EMBL/GenBank/DDBJ whole genome shotgun (WGS) entry which is preliminary data.</text>
</comment>
<feature type="transmembrane region" description="Helical" evidence="1">
    <location>
        <begin position="100"/>
        <end position="121"/>
    </location>
</feature>
<dbReference type="Proteomes" id="UP001243844">
    <property type="component" value="Unassembled WGS sequence"/>
</dbReference>
<dbReference type="EMBL" id="JAVIDL010000017">
    <property type="protein sequence ID" value="MDQ8936057.1"/>
    <property type="molecule type" value="Genomic_DNA"/>
</dbReference>
<proteinExistence type="predicted"/>
<reference evidence="2" key="1">
    <citation type="submission" date="2023-08" db="EMBL/GenBank/DDBJ databases">
        <title>Emergence of clinically-relevant ST2 carbapenem-resistant Acinetobacter baumannii strains in hospital sewages in Zhejiang, East of China.</title>
        <authorList>
            <person name="Kaichao C."/>
            <person name="Zhang R."/>
        </authorList>
    </citation>
    <scope>NUCLEOTIDE SEQUENCE</scope>
    <source>
        <strain evidence="2">M-RB-37</strain>
    </source>
</reference>
<keyword evidence="1" id="KW-0812">Transmembrane</keyword>
<evidence type="ECO:0000313" key="2">
    <source>
        <dbReference type="EMBL" id="MDQ8936057.1"/>
    </source>
</evidence>
<gene>
    <name evidence="2" type="ORF">RFH47_09975</name>
</gene>
<dbReference type="Pfam" id="PF13781">
    <property type="entry name" value="DoxX_3"/>
    <property type="match status" value="1"/>
</dbReference>
<name>A0AAW8J7L8_9GAMM</name>
<feature type="transmembrane region" description="Helical" evidence="1">
    <location>
        <begin position="9"/>
        <end position="28"/>
    </location>
</feature>
<sequence length="125" mass="14237">MTNVKIIKYIHLILAALWCYQGLIPKLIFTSPDEIAVWQWIGFSTNHAVLLGQFSGVIEMIFGLLFLCVSHKFLHYLSMVGLFFLLILIGFVIPDTLIRAFNPVVMNIAMISLSWIALQLWPKVS</sequence>
<keyword evidence="1" id="KW-1133">Transmembrane helix</keyword>